<dbReference type="InterPro" id="IPR058933">
    <property type="entry name" value="YMC020W-like_ab_hydrolase"/>
</dbReference>
<feature type="region of interest" description="Disordered" evidence="1">
    <location>
        <begin position="677"/>
        <end position="697"/>
    </location>
</feature>
<evidence type="ECO:0000259" key="2">
    <source>
        <dbReference type="Pfam" id="PF26147"/>
    </source>
</evidence>
<gene>
    <name evidence="3" type="ORF">AYI70_g4449</name>
</gene>
<feature type="domain" description="YMC020W-like alpha/beta hydrolase" evidence="2">
    <location>
        <begin position="559"/>
        <end position="646"/>
    </location>
</feature>
<feature type="domain" description="YMC020W-like alpha/beta hydrolase" evidence="2">
    <location>
        <begin position="729"/>
        <end position="934"/>
    </location>
</feature>
<reference evidence="3 4" key="1">
    <citation type="submission" date="2017-01" db="EMBL/GenBank/DDBJ databases">
        <authorList>
            <person name="Mah S.A."/>
            <person name="Swanson W.J."/>
            <person name="Moy G.W."/>
            <person name="Vacquier V.D."/>
        </authorList>
    </citation>
    <scope>NUCLEOTIDE SEQUENCE [LARGE SCALE GENOMIC DNA]</scope>
    <source>
        <strain evidence="3 4">GSMNP</strain>
    </source>
</reference>
<dbReference type="InterPro" id="IPR058934">
    <property type="entry name" value="YMC020W-like"/>
</dbReference>
<keyword evidence="4" id="KW-1185">Reference proteome</keyword>
<protein>
    <recommendedName>
        <fullName evidence="2">YMC020W-like alpha/beta hydrolase domain-containing protein</fullName>
    </recommendedName>
</protein>
<dbReference type="OrthoDB" id="5598028at2759"/>
<dbReference type="PANTHER" id="PTHR47349">
    <property type="entry name" value="CHROMOSOME 8, WHOLE GENOME SHOTGUN SEQUENCE"/>
    <property type="match status" value="1"/>
</dbReference>
<accession>A0A1R1XYX8</accession>
<evidence type="ECO:0000313" key="4">
    <source>
        <dbReference type="Proteomes" id="UP000187283"/>
    </source>
</evidence>
<dbReference type="PANTHER" id="PTHR47349:SF1">
    <property type="entry name" value="AER328WP"/>
    <property type="match status" value="1"/>
</dbReference>
<dbReference type="EMBL" id="LSSN01001373">
    <property type="protein sequence ID" value="OMJ19887.1"/>
    <property type="molecule type" value="Genomic_DNA"/>
</dbReference>
<name>A0A1R1XYX8_9FUNG</name>
<dbReference type="Pfam" id="PF26147">
    <property type="entry name" value="AB_HYDROLASE_YMC0-YMC35"/>
    <property type="match status" value="2"/>
</dbReference>
<proteinExistence type="predicted"/>
<evidence type="ECO:0000313" key="3">
    <source>
        <dbReference type="EMBL" id="OMJ19887.1"/>
    </source>
</evidence>
<organism evidence="3 4">
    <name type="scientific">Smittium culicis</name>
    <dbReference type="NCBI Taxonomy" id="133412"/>
    <lineage>
        <taxon>Eukaryota</taxon>
        <taxon>Fungi</taxon>
        <taxon>Fungi incertae sedis</taxon>
        <taxon>Zoopagomycota</taxon>
        <taxon>Kickxellomycotina</taxon>
        <taxon>Harpellomycetes</taxon>
        <taxon>Harpellales</taxon>
        <taxon>Legeriomycetaceae</taxon>
        <taxon>Smittium</taxon>
    </lineage>
</organism>
<sequence>MEINSKRPSSNHSTKSFITKDAGLSTENVSIDIDKKSVVESLHLYSDKSLALAQLMDLSVKTESSPSKKKHSEVLNSSPAIEIYHKGNEDISSQPKTALVFSNNNTNISDLHSNFSTSVVESENIPDKSSSKSKKISAFGTWPWKSNINYSDSEVNIHEDTREISTKILTDSKLLNKDLSIIQPEFFSEQIEFNNDKLESQPKIINKKCNANELMPVNIASASISGSSPSKHYKVQDTSLENLQTNKTEIKTSFSTMPDQENVSKNNKLDVISHLDTDKDKSLSWFWWNRNKKPIENNKNGSTSQDVSEFESNLNPDLMVSSLENSTDEYKKKANESKDCFCEIQEPNELSIDNKDIPGTLVAENSNKGTESNDYVHTDLHISKVQETQKWGFFFFRSSTIENCSDTNQQHTTELIINQSLYENADENIPGDLGNDQKQTNTINQSSSSTLKLELASSNEKKVGTAGKDVLSDKNKSIVEPKLIFQTDLIEDNNLISNIKAKCRISFARKMFNSIKSMIYYPFEGRFLGLQETLCSLSGNQQEQSPLINLKSRSPQENSIHIAAESVKKVVIIGIHGWFPNKLVQMVAGEPTGRSEKFCDKMKSSMLDYLLEEHGIEFEESSLVVMPLVAQGKIEYRVEKLLDQLIFYDEVEEIEYSEPPHESNNTKKEKINVIEKSRAASNSQKSTNGIPNFEKIDNKKRSDSVTESINTINFNKLPIDTAVPNKKERVKLISEADTVLVVTHSQGTPVSVLVLDRLIELGIVKPRKQRVGMLAMAGINHGPFPGLKDNVVIKYIEHDAARELFHFNDPTNDLVMVYISALGAILQKGVRLVCVASWVDEVVPFHSALMHSVSHPNIYRAVCVSSPIKPSFLTKLAIFLIKLRNAGLSDYDLALYISESIAGTLWPGAVSGHSSIYEEEEVYKLMFKWLLYSSSSLPPVVEPDDGYFENFIGVKNGFFGKNKNFSESNFNRSNESDIQLGCVESITTNIFSFFENVLNLATYGYKWTFNKTGSLLLNVYSLIRRRRIRQNQDEVNNRLLGEIESDDSDSASSNVNRLFSSHNGARLSTDFGMTKMESMHPSLYSEFNRQSTSKASTDLKSDTNLKFNKINPHMTYSPFDAKKILNPYYLPWIMRRICASKTINSNPEFRHDLVELISEYHHWEPESKAEKLLKHQLEPLKSMYF</sequence>
<evidence type="ECO:0000256" key="1">
    <source>
        <dbReference type="SAM" id="MobiDB-lite"/>
    </source>
</evidence>
<comment type="caution">
    <text evidence="3">The sequence shown here is derived from an EMBL/GenBank/DDBJ whole genome shotgun (WGS) entry which is preliminary data.</text>
</comment>
<dbReference type="AlphaFoldDB" id="A0A1R1XYX8"/>
<feature type="compositionally biased region" description="Polar residues" evidence="1">
    <location>
        <begin position="679"/>
        <end position="690"/>
    </location>
</feature>
<dbReference type="Proteomes" id="UP000187283">
    <property type="component" value="Unassembled WGS sequence"/>
</dbReference>